<evidence type="ECO:0000256" key="6">
    <source>
        <dbReference type="SAM" id="SignalP"/>
    </source>
</evidence>
<feature type="chain" id="PRO_5043556121" evidence="6">
    <location>
        <begin position="24"/>
        <end position="287"/>
    </location>
</feature>
<dbReference type="EMBL" id="LT906449">
    <property type="protein sequence ID" value="SNV16139.1"/>
    <property type="molecule type" value="Genomic_DNA"/>
</dbReference>
<feature type="domain" description="NlpC/P60" evidence="7">
    <location>
        <begin position="162"/>
        <end position="287"/>
    </location>
</feature>
<dbReference type="InterPro" id="IPR051202">
    <property type="entry name" value="Peptidase_C40"/>
</dbReference>
<sequence length="287" mass="31776">MHIVKFLRLVTLVFSLVSFVAMGAERGNVSSSKADEVITALKGKPKKKFAPPKKKRSARTVAATHKKRAKLSPKRAVASRGSAKKASARRVAVVSKKAKVHKNIADGDNTVVKKRYASARNTKEYAARMQEDTEDDDTFIEEPEGLDMTDIAVPMSRRKAGTQQQKVLLDTAFSYLGTPYRHAGVTRNGMDCSGFVSTAFKSIDISLSRSSQEMATQGRKIDLEDIQVGDLLFFKTERGRSISHVGLVVDIDGDIKFIHSSSRRGVVISSLSEEYYQKTFRLAKRVM</sequence>
<keyword evidence="10" id="KW-1185">Reference proteome</keyword>
<evidence type="ECO:0000313" key="8">
    <source>
        <dbReference type="EMBL" id="AMD85737.1"/>
    </source>
</evidence>
<dbReference type="Gene3D" id="3.90.1720.10">
    <property type="entry name" value="endopeptidase domain like (from Nostoc punctiforme)"/>
    <property type="match status" value="1"/>
</dbReference>
<proteinExistence type="inferred from homology"/>
<dbReference type="PROSITE" id="PS51935">
    <property type="entry name" value="NLPC_P60"/>
    <property type="match status" value="1"/>
</dbReference>
<feature type="compositionally biased region" description="Basic residues" evidence="5">
    <location>
        <begin position="44"/>
        <end position="73"/>
    </location>
</feature>
<dbReference type="PANTHER" id="PTHR47053">
    <property type="entry name" value="MUREIN DD-ENDOPEPTIDASE MEPH-RELATED"/>
    <property type="match status" value="1"/>
</dbReference>
<dbReference type="Proteomes" id="UP000215539">
    <property type="component" value="Chromosome 1"/>
</dbReference>
<evidence type="ECO:0000256" key="5">
    <source>
        <dbReference type="SAM" id="MobiDB-lite"/>
    </source>
</evidence>
<evidence type="ECO:0000313" key="10">
    <source>
        <dbReference type="Proteomes" id="UP000065822"/>
    </source>
</evidence>
<dbReference type="PANTHER" id="PTHR47053:SF1">
    <property type="entry name" value="MUREIN DD-ENDOPEPTIDASE MEPH-RELATED"/>
    <property type="match status" value="1"/>
</dbReference>
<evidence type="ECO:0000313" key="9">
    <source>
        <dbReference type="EMBL" id="SNV16139.1"/>
    </source>
</evidence>
<dbReference type="RefSeq" id="WP_066430615.1">
    <property type="nucleotide sequence ID" value="NZ_CP014227.1"/>
</dbReference>
<evidence type="ECO:0000256" key="3">
    <source>
        <dbReference type="ARBA" id="ARBA00022801"/>
    </source>
</evidence>
<keyword evidence="2" id="KW-0645">Protease</keyword>
<feature type="signal peptide" evidence="6">
    <location>
        <begin position="1"/>
        <end position="23"/>
    </location>
</feature>
<keyword evidence="3 9" id="KW-0378">Hydrolase</keyword>
<dbReference type="Pfam" id="PF00877">
    <property type="entry name" value="NLPC_P60"/>
    <property type="match status" value="1"/>
</dbReference>
<evidence type="ECO:0000256" key="4">
    <source>
        <dbReference type="ARBA" id="ARBA00022807"/>
    </source>
</evidence>
<evidence type="ECO:0000256" key="2">
    <source>
        <dbReference type="ARBA" id="ARBA00022670"/>
    </source>
</evidence>
<organism evidence="9 11">
    <name type="scientific">Capnocytophaga haemolytica</name>
    <dbReference type="NCBI Taxonomy" id="45243"/>
    <lineage>
        <taxon>Bacteria</taxon>
        <taxon>Pseudomonadati</taxon>
        <taxon>Bacteroidota</taxon>
        <taxon>Flavobacteriia</taxon>
        <taxon>Flavobacteriales</taxon>
        <taxon>Flavobacteriaceae</taxon>
        <taxon>Capnocytophaga</taxon>
    </lineage>
</organism>
<dbReference type="SUPFAM" id="SSF54001">
    <property type="entry name" value="Cysteine proteinases"/>
    <property type="match status" value="1"/>
</dbReference>
<dbReference type="Proteomes" id="UP000065822">
    <property type="component" value="Chromosome"/>
</dbReference>
<feature type="region of interest" description="Disordered" evidence="5">
    <location>
        <begin position="44"/>
        <end position="84"/>
    </location>
</feature>
<dbReference type="InterPro" id="IPR000064">
    <property type="entry name" value="NLP_P60_dom"/>
</dbReference>
<dbReference type="EC" id="3.4.-.-" evidence="9"/>
<evidence type="ECO:0000259" key="7">
    <source>
        <dbReference type="PROSITE" id="PS51935"/>
    </source>
</evidence>
<accession>A0AAX2H0Q8</accession>
<evidence type="ECO:0000256" key="1">
    <source>
        <dbReference type="ARBA" id="ARBA00007074"/>
    </source>
</evidence>
<reference evidence="8 10" key="1">
    <citation type="submission" date="2016-02" db="EMBL/GenBank/DDBJ databases">
        <authorList>
            <person name="Holder M.E."/>
            <person name="Ajami N.J."/>
            <person name="Petrosino J.F."/>
        </authorList>
    </citation>
    <scope>NUCLEOTIDE SEQUENCE [LARGE SCALE GENOMIC DNA]</scope>
    <source>
        <strain evidence="8 10">CCUG 32990</strain>
    </source>
</reference>
<comment type="similarity">
    <text evidence="1">Belongs to the peptidase C40 family.</text>
</comment>
<reference evidence="9 11" key="2">
    <citation type="submission" date="2017-06" db="EMBL/GenBank/DDBJ databases">
        <authorList>
            <consortium name="Pathogen Informatics"/>
        </authorList>
    </citation>
    <scope>NUCLEOTIDE SEQUENCE [LARGE SCALE GENOMIC DNA]</scope>
    <source>
        <strain evidence="9 11">NCTC12947</strain>
    </source>
</reference>
<keyword evidence="6" id="KW-0732">Signal</keyword>
<gene>
    <name evidence="9" type="primary">spr</name>
    <name evidence="8" type="ORF">AXF12_09565</name>
    <name evidence="9" type="ORF">SAMEA44541418_02248</name>
</gene>
<evidence type="ECO:0000313" key="11">
    <source>
        <dbReference type="Proteomes" id="UP000215539"/>
    </source>
</evidence>
<dbReference type="GO" id="GO:0008234">
    <property type="term" value="F:cysteine-type peptidase activity"/>
    <property type="evidence" value="ECO:0007669"/>
    <property type="project" value="UniProtKB-KW"/>
</dbReference>
<dbReference type="GO" id="GO:0006508">
    <property type="term" value="P:proteolysis"/>
    <property type="evidence" value="ECO:0007669"/>
    <property type="project" value="UniProtKB-KW"/>
</dbReference>
<protein>
    <submittedName>
        <fullName evidence="9">Probable endopeptidase Spr</fullName>
        <ecNumber evidence="9">3.4.-.-</ecNumber>
    </submittedName>
</protein>
<dbReference type="AlphaFoldDB" id="A0AAX2H0Q8"/>
<dbReference type="InterPro" id="IPR038765">
    <property type="entry name" value="Papain-like_cys_pep_sf"/>
</dbReference>
<name>A0AAX2H0Q8_9FLAO</name>
<dbReference type="EMBL" id="CP014227">
    <property type="protein sequence ID" value="AMD85737.1"/>
    <property type="molecule type" value="Genomic_DNA"/>
</dbReference>
<keyword evidence="4" id="KW-0788">Thiol protease</keyword>
<dbReference type="KEGG" id="chg:AXF12_09565"/>